<dbReference type="Proteomes" id="UP000615989">
    <property type="component" value="Unassembled WGS sequence"/>
</dbReference>
<name>A0ABX1PIJ2_9RHOO</name>
<dbReference type="Pfam" id="PF22817">
    <property type="entry name" value="ApeP-like"/>
    <property type="match status" value="1"/>
</dbReference>
<protein>
    <submittedName>
        <fullName evidence="1">Hydroxymyristoyl-ACP dehydratase</fullName>
    </submittedName>
</protein>
<dbReference type="InterPro" id="IPR029069">
    <property type="entry name" value="HotDog_dom_sf"/>
</dbReference>
<sequence>MTPHPTTLDRAAIAARIPHHGTMCLLDAVDAWDSESIRCRATSHRDLANPLRELSGLPATAAIEYAAQAMAVHGALLAPADGTPRAGYLASVRSVDITVAHLDGIAGELEVRAERLTGNDSQVLYRFIVSASGTTLVSGRAAVILDAGAPGAGLSRSPA</sequence>
<organism evidence="1 2">
    <name type="scientific">Aromatoleum anaerobium</name>
    <dbReference type="NCBI Taxonomy" id="182180"/>
    <lineage>
        <taxon>Bacteria</taxon>
        <taxon>Pseudomonadati</taxon>
        <taxon>Pseudomonadota</taxon>
        <taxon>Betaproteobacteria</taxon>
        <taxon>Rhodocyclales</taxon>
        <taxon>Rhodocyclaceae</taxon>
        <taxon>Aromatoleum</taxon>
    </lineage>
</organism>
<evidence type="ECO:0000313" key="1">
    <source>
        <dbReference type="EMBL" id="NMG24340.1"/>
    </source>
</evidence>
<dbReference type="InterPro" id="IPR016776">
    <property type="entry name" value="ApeP-like_dehydratase"/>
</dbReference>
<dbReference type="RefSeq" id="WP_169117757.1">
    <property type="nucleotide sequence ID" value="NZ_WTVG02000040.1"/>
</dbReference>
<dbReference type="CDD" id="cd01289">
    <property type="entry name" value="FabA_like"/>
    <property type="match status" value="1"/>
</dbReference>
<evidence type="ECO:0000313" key="2">
    <source>
        <dbReference type="Proteomes" id="UP000615989"/>
    </source>
</evidence>
<gene>
    <name evidence="1" type="ORF">GO606_06265</name>
</gene>
<proteinExistence type="predicted"/>
<comment type="caution">
    <text evidence="1">The sequence shown here is derived from an EMBL/GenBank/DDBJ whole genome shotgun (WGS) entry which is preliminary data.</text>
</comment>
<dbReference type="Gene3D" id="3.10.129.10">
    <property type="entry name" value="Hotdog Thioesterase"/>
    <property type="match status" value="1"/>
</dbReference>
<keyword evidence="2" id="KW-1185">Reference proteome</keyword>
<dbReference type="SUPFAM" id="SSF54637">
    <property type="entry name" value="Thioesterase/thiol ester dehydrase-isomerase"/>
    <property type="match status" value="1"/>
</dbReference>
<accession>A0ABX1PIJ2</accession>
<reference evidence="1" key="1">
    <citation type="submission" date="2019-12" db="EMBL/GenBank/DDBJ databases">
        <title>Comparative genomics gives insights into the taxonomy of the Azoarcus-Aromatoleum group and reveals separate origins of nif in the plant-associated Azoarcus and non-plant-associated Aromatoleum sub-groups.</title>
        <authorList>
            <person name="Lafos M."/>
            <person name="Maluk M."/>
            <person name="Batista M."/>
            <person name="Junghare M."/>
            <person name="Carmona M."/>
            <person name="Faoro H."/>
            <person name="Cruz L.M."/>
            <person name="Battistoni F."/>
            <person name="De Souza E."/>
            <person name="Pedrosa F."/>
            <person name="Chen W.-M."/>
            <person name="Poole P.S."/>
            <person name="Dixon R.A."/>
            <person name="James E.K."/>
        </authorList>
    </citation>
    <scope>NUCLEOTIDE SEQUENCE</scope>
    <source>
        <strain evidence="1">LuFRes1</strain>
    </source>
</reference>
<dbReference type="EMBL" id="WTVG01000012">
    <property type="protein sequence ID" value="NMG24340.1"/>
    <property type="molecule type" value="Genomic_DNA"/>
</dbReference>